<organism evidence="1 2">
    <name type="scientific">Deinococcus marmoris</name>
    <dbReference type="NCBI Taxonomy" id="249408"/>
    <lineage>
        <taxon>Bacteria</taxon>
        <taxon>Thermotogati</taxon>
        <taxon>Deinococcota</taxon>
        <taxon>Deinococci</taxon>
        <taxon>Deinococcales</taxon>
        <taxon>Deinococcaceae</taxon>
        <taxon>Deinococcus</taxon>
    </lineage>
</organism>
<reference evidence="1 2" key="1">
    <citation type="submission" date="2017-01" db="EMBL/GenBank/DDBJ databases">
        <title>Genome Analysis of Deinococcus marmoris KOPRI26562.</title>
        <authorList>
            <person name="Kim J.H."/>
            <person name="Oh H.-M."/>
        </authorList>
    </citation>
    <scope>NUCLEOTIDE SEQUENCE [LARGE SCALE GENOMIC DNA]</scope>
    <source>
        <strain evidence="1 2">KOPRI26562</strain>
    </source>
</reference>
<sequence length="122" mass="13641">MGVDQFSMPERLRAMPAAQREHFSRQYAPHQAMLERLLDDVTFAESVIGRRGWSAALEDQWLPQLPAAPETLTALSLPPSTADSDEARLTEMRDQARLPLSAWLASLARLRLGAERNEADSI</sequence>
<dbReference type="STRING" id="249408.BOO71_0004423"/>
<keyword evidence="2" id="KW-1185">Reference proteome</keyword>
<evidence type="ECO:0000313" key="1">
    <source>
        <dbReference type="EMBL" id="OLV18929.1"/>
    </source>
</evidence>
<name>A0A1U7P189_9DEIO</name>
<dbReference type="EMBL" id="MSTI01000050">
    <property type="protein sequence ID" value="OLV18929.1"/>
    <property type="molecule type" value="Genomic_DNA"/>
</dbReference>
<protein>
    <submittedName>
        <fullName evidence="1">Uncharacterized protein</fullName>
    </submittedName>
</protein>
<dbReference type="AlphaFoldDB" id="A0A1U7P189"/>
<gene>
    <name evidence="1" type="ORF">BOO71_0004423</name>
</gene>
<dbReference type="Proteomes" id="UP000186607">
    <property type="component" value="Unassembled WGS sequence"/>
</dbReference>
<proteinExistence type="predicted"/>
<comment type="caution">
    <text evidence="1">The sequence shown here is derived from an EMBL/GenBank/DDBJ whole genome shotgun (WGS) entry which is preliminary data.</text>
</comment>
<evidence type="ECO:0000313" key="2">
    <source>
        <dbReference type="Proteomes" id="UP000186607"/>
    </source>
</evidence>
<accession>A0A1U7P189</accession>